<dbReference type="Proteomes" id="UP000011081">
    <property type="component" value="Unassembled WGS sequence"/>
</dbReference>
<dbReference type="EMBL" id="GL877441">
    <property type="protein sequence ID" value="ELA46551.1"/>
    <property type="molecule type" value="Genomic_DNA"/>
</dbReference>
<accession>L2GSB3</accession>
<evidence type="ECO:0000313" key="2">
    <source>
        <dbReference type="EMBL" id="ELA46551.1"/>
    </source>
</evidence>
<sequence length="277" mass="31519">MILYNLLIRRSNTYYGLKKCYIKCTRQMMLQIMVLYFMYVHVSDRCDHDLQGTAPNITRYNQNNREQCATDEKTRNNTCTGNSTCVDPANTDEQVTNDESTSGTKMNTTDEEYDDVQSGKDRVMGHKRTDETVQSLTMEQRCRKMFKKTDKQLQEPPAPNLNAQLLPKVEKKACSNGRMRISKSVRYIMDGNFKRPTAPAPRNGTKQGIINEMDGNFKRPTAPAPRNGTKQGIINEMDGNFKRPTAPAPRNGTKQGIINEMDEMYKRPTAPAPRNGT</sequence>
<feature type="region of interest" description="Disordered" evidence="1">
    <location>
        <begin position="90"/>
        <end position="119"/>
    </location>
</feature>
<organism evidence="2 3">
    <name type="scientific">Vavraia culicis (isolate floridensis)</name>
    <name type="common">Microsporidian parasite</name>
    <dbReference type="NCBI Taxonomy" id="948595"/>
    <lineage>
        <taxon>Eukaryota</taxon>
        <taxon>Fungi</taxon>
        <taxon>Fungi incertae sedis</taxon>
        <taxon>Microsporidia</taxon>
        <taxon>Pleistophoridae</taxon>
        <taxon>Vavraia</taxon>
    </lineage>
</organism>
<dbReference type="HOGENOM" id="CLU_1005424_0_0_1"/>
<dbReference type="VEuPathDB" id="MicrosporidiaDB:VCUG_01984"/>
<dbReference type="AlphaFoldDB" id="L2GSB3"/>
<dbReference type="InParanoid" id="L2GSB3"/>
<gene>
    <name evidence="2" type="ORF">VCUG_01984</name>
</gene>
<feature type="compositionally biased region" description="Polar residues" evidence="1">
    <location>
        <begin position="90"/>
        <end position="107"/>
    </location>
</feature>
<dbReference type="GeneID" id="19879853"/>
<protein>
    <submittedName>
        <fullName evidence="2">Uncharacterized protein</fullName>
    </submittedName>
</protein>
<feature type="region of interest" description="Disordered" evidence="1">
    <location>
        <begin position="192"/>
        <end position="277"/>
    </location>
</feature>
<evidence type="ECO:0000313" key="3">
    <source>
        <dbReference type="Proteomes" id="UP000011081"/>
    </source>
</evidence>
<dbReference type="RefSeq" id="XP_008074998.1">
    <property type="nucleotide sequence ID" value="XM_008076807.1"/>
</dbReference>
<proteinExistence type="predicted"/>
<reference evidence="3" key="1">
    <citation type="submission" date="2011-03" db="EMBL/GenBank/DDBJ databases">
        <title>The genome sequence of Vavraia culicis strain floridensis.</title>
        <authorList>
            <consortium name="The Broad Institute Genome Sequencing Platform"/>
            <person name="Cuomo C."/>
            <person name="Becnel J."/>
            <person name="Sanscrainte N."/>
            <person name="Young S.K."/>
            <person name="Zeng Q."/>
            <person name="Gargeya S."/>
            <person name="Fitzgerald M."/>
            <person name="Haas B."/>
            <person name="Abouelleil A."/>
            <person name="Alvarado L."/>
            <person name="Arachchi H.M."/>
            <person name="Berlin A."/>
            <person name="Chapman S.B."/>
            <person name="Gearin G."/>
            <person name="Goldberg J."/>
            <person name="Griggs A."/>
            <person name="Gujja S."/>
            <person name="Hansen M."/>
            <person name="Heiman D."/>
            <person name="Howarth C."/>
            <person name="Larimer J."/>
            <person name="Lui A."/>
            <person name="MacDonald P.J.P."/>
            <person name="McCowen C."/>
            <person name="Montmayeur A."/>
            <person name="Murphy C."/>
            <person name="Neiman D."/>
            <person name="Pearson M."/>
            <person name="Priest M."/>
            <person name="Roberts A."/>
            <person name="Saif S."/>
            <person name="Shea T."/>
            <person name="Sisk P."/>
            <person name="Stolte C."/>
            <person name="Sykes S."/>
            <person name="Wortman J."/>
            <person name="Nusbaum C."/>
            <person name="Birren B."/>
        </authorList>
    </citation>
    <scope>NUCLEOTIDE SEQUENCE [LARGE SCALE GENOMIC DNA]</scope>
    <source>
        <strain evidence="3">floridensis</strain>
    </source>
</reference>
<name>L2GSB3_VAVCU</name>
<keyword evidence="3" id="KW-1185">Reference proteome</keyword>
<evidence type="ECO:0000256" key="1">
    <source>
        <dbReference type="SAM" id="MobiDB-lite"/>
    </source>
</evidence>